<gene>
    <name evidence="2" type="ORF">B0J11DRAFT_504675</name>
</gene>
<dbReference type="Proteomes" id="UP000700596">
    <property type="component" value="Unassembled WGS sequence"/>
</dbReference>
<organism evidence="2 3">
    <name type="scientific">Dendryphion nanum</name>
    <dbReference type="NCBI Taxonomy" id="256645"/>
    <lineage>
        <taxon>Eukaryota</taxon>
        <taxon>Fungi</taxon>
        <taxon>Dikarya</taxon>
        <taxon>Ascomycota</taxon>
        <taxon>Pezizomycotina</taxon>
        <taxon>Dothideomycetes</taxon>
        <taxon>Pleosporomycetidae</taxon>
        <taxon>Pleosporales</taxon>
        <taxon>Torulaceae</taxon>
        <taxon>Dendryphion</taxon>
    </lineage>
</organism>
<dbReference type="EMBL" id="JAGMWT010000005">
    <property type="protein sequence ID" value="KAH7128190.1"/>
    <property type="molecule type" value="Genomic_DNA"/>
</dbReference>
<dbReference type="AlphaFoldDB" id="A0A9P9DXB8"/>
<protein>
    <submittedName>
        <fullName evidence="2">Uncharacterized protein</fullName>
    </submittedName>
</protein>
<reference evidence="2" key="1">
    <citation type="journal article" date="2021" name="Nat. Commun.">
        <title>Genetic determinants of endophytism in the Arabidopsis root mycobiome.</title>
        <authorList>
            <person name="Mesny F."/>
            <person name="Miyauchi S."/>
            <person name="Thiergart T."/>
            <person name="Pickel B."/>
            <person name="Atanasova L."/>
            <person name="Karlsson M."/>
            <person name="Huettel B."/>
            <person name="Barry K.W."/>
            <person name="Haridas S."/>
            <person name="Chen C."/>
            <person name="Bauer D."/>
            <person name="Andreopoulos W."/>
            <person name="Pangilinan J."/>
            <person name="LaButti K."/>
            <person name="Riley R."/>
            <person name="Lipzen A."/>
            <person name="Clum A."/>
            <person name="Drula E."/>
            <person name="Henrissat B."/>
            <person name="Kohler A."/>
            <person name="Grigoriev I.V."/>
            <person name="Martin F.M."/>
            <person name="Hacquard S."/>
        </authorList>
    </citation>
    <scope>NUCLEOTIDE SEQUENCE</scope>
    <source>
        <strain evidence="2">MPI-CAGE-CH-0243</strain>
    </source>
</reference>
<feature type="compositionally biased region" description="Polar residues" evidence="1">
    <location>
        <begin position="86"/>
        <end position="126"/>
    </location>
</feature>
<feature type="region of interest" description="Disordered" evidence="1">
    <location>
        <begin position="29"/>
        <end position="59"/>
    </location>
</feature>
<sequence length="352" mass="40121">MPLPMRPPSLPSTNRNLRSVLMEHVDMLNQSDGPTNTVTPTPTKHQSQIPHAQHQQHNPHLLSRLENGLPSIYTYQKTHARHIKHQQYSPSPLPDSASTPTLTHTHSQTLPQIPTNQISQTKSAQHQQHKPPLISGPGNSLPPIHLHPPPQIQAACRQRRCYDPSLPPSPNNPIPLIRYDPTPALDDMSDLSQVIRFAQRRSQIHNLWRWHTPHVAQIIAIITSEWISLLNTRLDDLHPSPPLWKHFQSQPNPRLDSAVSEIYRFLSQGMQRQIRWRISALHMRVLGSLDVEGPNGVEFDLEQLADVAGRFGAHFACWGDGERGRRWVRTVVEMEREGWEVAEADLEVDERT</sequence>
<feature type="region of interest" description="Disordered" evidence="1">
    <location>
        <begin position="80"/>
        <end position="149"/>
    </location>
</feature>
<accession>A0A9P9DXB8</accession>
<name>A0A9P9DXB8_9PLEO</name>
<evidence type="ECO:0000313" key="2">
    <source>
        <dbReference type="EMBL" id="KAH7128190.1"/>
    </source>
</evidence>
<comment type="caution">
    <text evidence="2">The sequence shown here is derived from an EMBL/GenBank/DDBJ whole genome shotgun (WGS) entry which is preliminary data.</text>
</comment>
<proteinExistence type="predicted"/>
<keyword evidence="3" id="KW-1185">Reference proteome</keyword>
<feature type="compositionally biased region" description="Polar residues" evidence="1">
    <location>
        <begin position="29"/>
        <end position="58"/>
    </location>
</feature>
<evidence type="ECO:0000313" key="3">
    <source>
        <dbReference type="Proteomes" id="UP000700596"/>
    </source>
</evidence>
<evidence type="ECO:0000256" key="1">
    <source>
        <dbReference type="SAM" id="MobiDB-lite"/>
    </source>
</evidence>